<protein>
    <recommendedName>
        <fullName evidence="2">N(2)-fixation sustaining protein CowN</fullName>
    </recommendedName>
    <alternativeName>
        <fullName evidence="2">CO weal-nitrogenase</fullName>
    </alternativeName>
</protein>
<accession>A0A6L5JU31</accession>
<organism evidence="3 4">
    <name type="scientific">Rhodocyclus tenuis</name>
    <name type="common">Rhodospirillum tenue</name>
    <dbReference type="NCBI Taxonomy" id="1066"/>
    <lineage>
        <taxon>Bacteria</taxon>
        <taxon>Pseudomonadati</taxon>
        <taxon>Pseudomonadota</taxon>
        <taxon>Betaproteobacteria</taxon>
        <taxon>Rhodocyclales</taxon>
        <taxon>Rhodocyclaceae</taxon>
        <taxon>Rhodocyclus</taxon>
    </lineage>
</organism>
<dbReference type="GO" id="GO:0009399">
    <property type="term" value="P:nitrogen fixation"/>
    <property type="evidence" value="ECO:0007669"/>
    <property type="project" value="UniProtKB-UniRule"/>
</dbReference>
<sequence length="91" mass="10571">MTEETRDRYVSFSNIDCDARARQLVGLIRVHAERPENGNPFWDYFLKRLNSGKHDELFMLHCYLQGLRDALEGVGDEHALSLLGQIEEECM</sequence>
<dbReference type="Proteomes" id="UP000480275">
    <property type="component" value="Unassembled WGS sequence"/>
</dbReference>
<reference evidence="3 4" key="1">
    <citation type="submission" date="2019-10" db="EMBL/GenBank/DDBJ databases">
        <title>Whole-genome sequence of the purple nonsulfur photosynthetic bacterium Rhodocyclus tenuis.</title>
        <authorList>
            <person name="Kyndt J.A."/>
            <person name="Meyer T.E."/>
        </authorList>
    </citation>
    <scope>NUCLEOTIDE SEQUENCE [LARGE SCALE GENOMIC DNA]</scope>
    <source>
        <strain evidence="3 4">DSM 110</strain>
    </source>
</reference>
<dbReference type="InterPro" id="IPR024899">
    <property type="entry name" value="CowN"/>
</dbReference>
<evidence type="ECO:0000313" key="3">
    <source>
        <dbReference type="EMBL" id="MQY50867.1"/>
    </source>
</evidence>
<dbReference type="HAMAP" id="MF_02117">
    <property type="entry name" value="CowN"/>
    <property type="match status" value="1"/>
</dbReference>
<comment type="function">
    <text evidence="2">Is required to sustain N(2)-dependent growth in the presence of low levels of carbon monoxide (CO). Probably acts by protecting the N(2) fixation ability of the nitrogenase complex, which is inactivated in the presence of CO.</text>
</comment>
<comment type="similarity">
    <text evidence="2">Belongs to the CowN family.</text>
</comment>
<gene>
    <name evidence="2 3" type="primary">cowN</name>
    <name evidence="3" type="ORF">GHK24_03625</name>
</gene>
<proteinExistence type="inferred from homology"/>
<dbReference type="Pfam" id="PF20543">
    <property type="entry name" value="CowN"/>
    <property type="match status" value="1"/>
</dbReference>
<evidence type="ECO:0000256" key="1">
    <source>
        <dbReference type="ARBA" id="ARBA00023231"/>
    </source>
</evidence>
<evidence type="ECO:0000313" key="4">
    <source>
        <dbReference type="Proteomes" id="UP000480275"/>
    </source>
</evidence>
<dbReference type="NCBIfam" id="NF033689">
    <property type="entry name" value="N2Fix_CO_CowN"/>
    <property type="match status" value="1"/>
</dbReference>
<keyword evidence="1 2" id="KW-0535">Nitrogen fixation</keyword>
<dbReference type="AlphaFoldDB" id="A0A6L5JU31"/>
<name>A0A6L5JU31_RHOTE</name>
<comment type="caution">
    <text evidence="3">The sequence shown here is derived from an EMBL/GenBank/DDBJ whole genome shotgun (WGS) entry which is preliminary data.</text>
</comment>
<evidence type="ECO:0000256" key="2">
    <source>
        <dbReference type="HAMAP-Rule" id="MF_02117"/>
    </source>
</evidence>
<dbReference type="EMBL" id="WIXJ01000002">
    <property type="protein sequence ID" value="MQY50867.1"/>
    <property type="molecule type" value="Genomic_DNA"/>
</dbReference>
<dbReference type="OrthoDB" id="7689335at2"/>